<dbReference type="Proteomes" id="UP000825933">
    <property type="component" value="Unassembled WGS sequence"/>
</dbReference>
<sequence>MKEIYTEIQINASPSTVWNILTDFDDFRRWNPFIKEILGNLKVGSQIYVQIKPPNSNAMKFKPKLLKYEPEKEIRWIGKFYLPKLVDGEHNLSIKKLDNENVLFVQKETFRGLLVPFISGLLKDTKTGFELMNKELKKEAEQK</sequence>
<dbReference type="EMBL" id="JAIOUQ010000014">
    <property type="protein sequence ID" value="MBZ2166783.1"/>
    <property type="molecule type" value="Genomic_DNA"/>
</dbReference>
<dbReference type="InterPro" id="IPR019587">
    <property type="entry name" value="Polyketide_cyclase/dehydratase"/>
</dbReference>
<evidence type="ECO:0000313" key="2">
    <source>
        <dbReference type="Proteomes" id="UP000825933"/>
    </source>
</evidence>
<dbReference type="AlphaFoldDB" id="A0A8T5V173"/>
<gene>
    <name evidence="1" type="ORF">K8N75_12125</name>
</gene>
<evidence type="ECO:0000313" key="1">
    <source>
        <dbReference type="EMBL" id="MBZ2166783.1"/>
    </source>
</evidence>
<keyword evidence="2" id="KW-1185">Reference proteome</keyword>
<dbReference type="SUPFAM" id="SSF55961">
    <property type="entry name" value="Bet v1-like"/>
    <property type="match status" value="1"/>
</dbReference>
<dbReference type="RefSeq" id="WP_223792320.1">
    <property type="nucleotide sequence ID" value="NZ_JAIOUQ010000014.1"/>
</dbReference>
<dbReference type="InterPro" id="IPR023393">
    <property type="entry name" value="START-like_dom_sf"/>
</dbReference>
<dbReference type="PANTHER" id="PTHR36166">
    <property type="entry name" value="CHROMOSOME 9, WHOLE GENOME SHOTGUN SEQUENCE"/>
    <property type="match status" value="1"/>
</dbReference>
<dbReference type="CDD" id="cd07822">
    <property type="entry name" value="SRPBCC_4"/>
    <property type="match status" value="1"/>
</dbReference>
<protein>
    <submittedName>
        <fullName evidence="1">SRPBCC domain-containing protein</fullName>
    </submittedName>
</protein>
<comment type="caution">
    <text evidence="1">The sequence shown here is derived from an EMBL/GenBank/DDBJ whole genome shotgun (WGS) entry which is preliminary data.</text>
</comment>
<dbReference type="Pfam" id="PF10604">
    <property type="entry name" value="Polyketide_cyc2"/>
    <property type="match status" value="1"/>
</dbReference>
<proteinExistence type="predicted"/>
<name>A0A8T5V173_9EURY</name>
<dbReference type="PANTHER" id="PTHR36166:SF1">
    <property type="entry name" value="SRPBCC DOMAIN-CONTAINING PROTEIN"/>
    <property type="match status" value="1"/>
</dbReference>
<accession>A0A8T5V173</accession>
<dbReference type="Gene3D" id="3.30.530.20">
    <property type="match status" value="1"/>
</dbReference>
<reference evidence="2" key="1">
    <citation type="journal article" date="2022" name="Microbiol. Resour. Announc.">
        <title>Draft Genome Sequence of a Methanogenic Archaeon from West Spitsbergen Permafrost.</title>
        <authorList>
            <person name="Trubitsyn V."/>
            <person name="Rivkina E."/>
            <person name="Shcherbakova V."/>
        </authorList>
    </citation>
    <scope>NUCLEOTIDE SEQUENCE [LARGE SCALE GENOMIC DNA]</scope>
    <source>
        <strain evidence="2">VT</strain>
    </source>
</reference>
<organism evidence="1 2">
    <name type="scientific">Methanobacterium spitsbergense</name>
    <dbReference type="NCBI Taxonomy" id="2874285"/>
    <lineage>
        <taxon>Archaea</taxon>
        <taxon>Methanobacteriati</taxon>
        <taxon>Methanobacteriota</taxon>
        <taxon>Methanomada group</taxon>
        <taxon>Methanobacteria</taxon>
        <taxon>Methanobacteriales</taxon>
        <taxon>Methanobacteriaceae</taxon>
        <taxon>Methanobacterium</taxon>
    </lineage>
</organism>